<evidence type="ECO:0000256" key="3">
    <source>
        <dbReference type="ARBA" id="ARBA00022475"/>
    </source>
</evidence>
<organism evidence="9 10">
    <name type="scientific">Ktedonospora formicarum</name>
    <dbReference type="NCBI Taxonomy" id="2778364"/>
    <lineage>
        <taxon>Bacteria</taxon>
        <taxon>Bacillati</taxon>
        <taxon>Chloroflexota</taxon>
        <taxon>Ktedonobacteria</taxon>
        <taxon>Ktedonobacterales</taxon>
        <taxon>Ktedonobacteraceae</taxon>
        <taxon>Ktedonospora</taxon>
    </lineage>
</organism>
<dbReference type="SUPFAM" id="SSF161098">
    <property type="entry name" value="MetI-like"/>
    <property type="match status" value="1"/>
</dbReference>
<proteinExistence type="inferred from homology"/>
<evidence type="ECO:0000256" key="7">
    <source>
        <dbReference type="RuleBase" id="RU363032"/>
    </source>
</evidence>
<keyword evidence="10" id="KW-1185">Reference proteome</keyword>
<dbReference type="GO" id="GO:0055085">
    <property type="term" value="P:transmembrane transport"/>
    <property type="evidence" value="ECO:0007669"/>
    <property type="project" value="InterPro"/>
</dbReference>
<dbReference type="InterPro" id="IPR000515">
    <property type="entry name" value="MetI-like"/>
</dbReference>
<evidence type="ECO:0000256" key="1">
    <source>
        <dbReference type="ARBA" id="ARBA00004651"/>
    </source>
</evidence>
<dbReference type="GO" id="GO:0005886">
    <property type="term" value="C:plasma membrane"/>
    <property type="evidence" value="ECO:0007669"/>
    <property type="project" value="UniProtKB-SubCell"/>
</dbReference>
<evidence type="ECO:0000256" key="6">
    <source>
        <dbReference type="ARBA" id="ARBA00023136"/>
    </source>
</evidence>
<evidence type="ECO:0000313" key="9">
    <source>
        <dbReference type="EMBL" id="GHO46087.1"/>
    </source>
</evidence>
<feature type="transmembrane region" description="Helical" evidence="7">
    <location>
        <begin position="167"/>
        <end position="185"/>
    </location>
</feature>
<protein>
    <submittedName>
        <fullName evidence="9">Sugar ABC transporter permease</fullName>
    </submittedName>
</protein>
<feature type="transmembrane region" description="Helical" evidence="7">
    <location>
        <begin position="206"/>
        <end position="228"/>
    </location>
</feature>
<dbReference type="AlphaFoldDB" id="A0A8J3I4M4"/>
<dbReference type="PANTHER" id="PTHR43744">
    <property type="entry name" value="ABC TRANSPORTER PERMEASE PROTEIN MG189-RELATED-RELATED"/>
    <property type="match status" value="1"/>
</dbReference>
<dbReference type="Gene3D" id="1.10.3720.10">
    <property type="entry name" value="MetI-like"/>
    <property type="match status" value="1"/>
</dbReference>
<dbReference type="Proteomes" id="UP000612362">
    <property type="component" value="Unassembled WGS sequence"/>
</dbReference>
<feature type="transmembrane region" description="Helical" evidence="7">
    <location>
        <begin position="132"/>
        <end position="155"/>
    </location>
</feature>
<evidence type="ECO:0000256" key="4">
    <source>
        <dbReference type="ARBA" id="ARBA00022692"/>
    </source>
</evidence>
<dbReference type="Pfam" id="PF00528">
    <property type="entry name" value="BPD_transp_1"/>
    <property type="match status" value="1"/>
</dbReference>
<keyword evidence="2 7" id="KW-0813">Transport</keyword>
<evidence type="ECO:0000313" key="10">
    <source>
        <dbReference type="Proteomes" id="UP000612362"/>
    </source>
</evidence>
<name>A0A8J3I4M4_9CHLR</name>
<accession>A0A8J3I4M4</accession>
<dbReference type="EMBL" id="BNJF01000002">
    <property type="protein sequence ID" value="GHO46087.1"/>
    <property type="molecule type" value="Genomic_DNA"/>
</dbReference>
<dbReference type="PROSITE" id="PS50928">
    <property type="entry name" value="ABC_TM1"/>
    <property type="match status" value="1"/>
</dbReference>
<comment type="similarity">
    <text evidence="7">Belongs to the binding-protein-dependent transport system permease family.</text>
</comment>
<dbReference type="PANTHER" id="PTHR43744:SF12">
    <property type="entry name" value="ABC TRANSPORTER PERMEASE PROTEIN MG189-RELATED"/>
    <property type="match status" value="1"/>
</dbReference>
<evidence type="ECO:0000256" key="2">
    <source>
        <dbReference type="ARBA" id="ARBA00022448"/>
    </source>
</evidence>
<dbReference type="CDD" id="cd06261">
    <property type="entry name" value="TM_PBP2"/>
    <property type="match status" value="1"/>
</dbReference>
<keyword evidence="5 7" id="KW-1133">Transmembrane helix</keyword>
<gene>
    <name evidence="9" type="ORF">KSX_42500</name>
</gene>
<evidence type="ECO:0000256" key="5">
    <source>
        <dbReference type="ARBA" id="ARBA00022989"/>
    </source>
</evidence>
<reference evidence="9" key="1">
    <citation type="submission" date="2020-10" db="EMBL/GenBank/DDBJ databases">
        <title>Taxonomic study of unclassified bacteria belonging to the class Ktedonobacteria.</title>
        <authorList>
            <person name="Yabe S."/>
            <person name="Wang C.M."/>
            <person name="Zheng Y."/>
            <person name="Sakai Y."/>
            <person name="Cavaletti L."/>
            <person name="Monciardini P."/>
            <person name="Donadio S."/>
        </authorList>
    </citation>
    <scope>NUCLEOTIDE SEQUENCE</scope>
    <source>
        <strain evidence="9">SOSP1-1</strain>
    </source>
</reference>
<feature type="transmembrane region" description="Helical" evidence="7">
    <location>
        <begin position="267"/>
        <end position="285"/>
    </location>
</feature>
<feature type="transmembrane region" description="Helical" evidence="7">
    <location>
        <begin position="33"/>
        <end position="54"/>
    </location>
</feature>
<sequence length="300" mass="33365">MSVLHQQAGETSGKITAGQNPRKLVRGNLVRTTFVYAALIVCAVLFLIPFYIVVRNALMVQPEITSFDWHWWAQTPQWNNLNTLFNDLVAPMGTGLINSTIIATLTTGGQLLFASMAGYALARIPSRWSNPIFFLVLLTLMVPSAVTFIPKYIIVNQLGWVSTLQGIIVPELFSGFACFLFRQFYLNFPHELEDAGRVDGLGYFGVYWRLLLPNSVPIMIALGVISFIGSWNSFIWPLVIGQDQSSWTVQVVLSTFITAQTINIPELFMGVAVAIVPLLILFLFLQRYIAEGIARSGIKG</sequence>
<comment type="subcellular location">
    <subcellularLocation>
        <location evidence="1 7">Cell membrane</location>
        <topology evidence="1 7">Multi-pass membrane protein</topology>
    </subcellularLocation>
</comment>
<feature type="domain" description="ABC transmembrane type-1" evidence="8">
    <location>
        <begin position="96"/>
        <end position="285"/>
    </location>
</feature>
<keyword evidence="6 7" id="KW-0472">Membrane</keyword>
<evidence type="ECO:0000259" key="8">
    <source>
        <dbReference type="PROSITE" id="PS50928"/>
    </source>
</evidence>
<feature type="transmembrane region" description="Helical" evidence="7">
    <location>
        <begin position="96"/>
        <end position="120"/>
    </location>
</feature>
<dbReference type="RefSeq" id="WP_220195487.1">
    <property type="nucleotide sequence ID" value="NZ_BNJF01000002.1"/>
</dbReference>
<keyword evidence="4 7" id="KW-0812">Transmembrane</keyword>
<comment type="caution">
    <text evidence="9">The sequence shown here is derived from an EMBL/GenBank/DDBJ whole genome shotgun (WGS) entry which is preliminary data.</text>
</comment>
<dbReference type="InterPro" id="IPR035906">
    <property type="entry name" value="MetI-like_sf"/>
</dbReference>
<keyword evidence="3" id="KW-1003">Cell membrane</keyword>